<reference evidence="1" key="1">
    <citation type="submission" date="2015-09" db="EMBL/GenBank/DDBJ databases">
        <title>De novo assembly of Pectinophora gossypiella (Pink Bollworm) gut transcriptome.</title>
        <authorList>
            <person name="Tassone E.E."/>
        </authorList>
    </citation>
    <scope>NUCLEOTIDE SEQUENCE</scope>
</reference>
<dbReference type="EMBL" id="GDQN01009659">
    <property type="protein sequence ID" value="JAT81395.1"/>
    <property type="molecule type" value="Transcribed_RNA"/>
</dbReference>
<dbReference type="PANTHER" id="PTHR47331:SF1">
    <property type="entry name" value="GAG-LIKE PROTEIN"/>
    <property type="match status" value="1"/>
</dbReference>
<feature type="non-terminal residue" evidence="1">
    <location>
        <position position="1"/>
    </location>
</feature>
<evidence type="ECO:0008006" key="2">
    <source>
        <dbReference type="Google" id="ProtNLM"/>
    </source>
</evidence>
<name>A0A1E1W344_PECGO</name>
<dbReference type="PANTHER" id="PTHR47331">
    <property type="entry name" value="PHD-TYPE DOMAIN-CONTAINING PROTEIN"/>
    <property type="match status" value="1"/>
</dbReference>
<proteinExistence type="predicted"/>
<accession>A0A1E1W344</accession>
<protein>
    <recommendedName>
        <fullName evidence="2">Peptidase aspartic putative domain-containing protein</fullName>
    </recommendedName>
</protein>
<sequence>AWADTQMVCETTVVDVNLSGMDNKVHSIKARSIHELNLPIQNLSVVNCNSYQHLLDVKDYLCTSDTKPEMLIGQDNYHLLLPLEIKLGKPNEPSATLTPLGWCLHGRVSEPRPCEQCEHSLVIYTDTPRDEQMPQNDLGEVKLPFTSNSMVQLGKPRQNVDVKRAGRKRKGTSQLVSKGVARKFKLRGSQRTPHTWFSPHSHVGKTNKETRLVVDAPARVNGMCSNNNFLAGPDSLSSLYGNMLLYRENKIAVTGDIKIAV</sequence>
<gene>
    <name evidence="1" type="ORF">g.12024</name>
</gene>
<dbReference type="OrthoDB" id="6434680at2759"/>
<evidence type="ECO:0000313" key="1">
    <source>
        <dbReference type="EMBL" id="JAT81395.1"/>
    </source>
</evidence>
<organism evidence="1">
    <name type="scientific">Pectinophora gossypiella</name>
    <name type="common">Cotton pink bollworm</name>
    <name type="synonym">Depressaria gossypiella</name>
    <dbReference type="NCBI Taxonomy" id="13191"/>
    <lineage>
        <taxon>Eukaryota</taxon>
        <taxon>Metazoa</taxon>
        <taxon>Ecdysozoa</taxon>
        <taxon>Arthropoda</taxon>
        <taxon>Hexapoda</taxon>
        <taxon>Insecta</taxon>
        <taxon>Pterygota</taxon>
        <taxon>Neoptera</taxon>
        <taxon>Endopterygota</taxon>
        <taxon>Lepidoptera</taxon>
        <taxon>Glossata</taxon>
        <taxon>Ditrysia</taxon>
        <taxon>Gelechioidea</taxon>
        <taxon>Gelechiidae</taxon>
        <taxon>Apatetrinae</taxon>
        <taxon>Pectinophora</taxon>
    </lineage>
</organism>
<dbReference type="AlphaFoldDB" id="A0A1E1W344"/>